<name>F4QG03_9CAUL</name>
<dbReference type="Proteomes" id="UP000006512">
    <property type="component" value="Unassembled WGS sequence"/>
</dbReference>
<evidence type="ECO:0000313" key="2">
    <source>
        <dbReference type="EMBL" id="EGF93814.1"/>
    </source>
</evidence>
<protein>
    <submittedName>
        <fullName evidence="2">Uncharacterized protein</fullName>
    </submittedName>
</protein>
<dbReference type="EMBL" id="GL883076">
    <property type="protein sequence ID" value="EGF93814.1"/>
    <property type="molecule type" value="Genomic_DNA"/>
</dbReference>
<sequence length="37" mass="4104">MIQPPDVDDLSWISGFVEGKGDRQMGKPHCTEQMAAK</sequence>
<dbReference type="AlphaFoldDB" id="F4QG03"/>
<evidence type="ECO:0000313" key="3">
    <source>
        <dbReference type="Proteomes" id="UP000006512"/>
    </source>
</evidence>
<organism evidence="2 3">
    <name type="scientific">Asticcacaulis biprosthecium C19</name>
    <dbReference type="NCBI Taxonomy" id="715226"/>
    <lineage>
        <taxon>Bacteria</taxon>
        <taxon>Pseudomonadati</taxon>
        <taxon>Pseudomonadota</taxon>
        <taxon>Alphaproteobacteria</taxon>
        <taxon>Caulobacterales</taxon>
        <taxon>Caulobacteraceae</taxon>
        <taxon>Asticcacaulis</taxon>
    </lineage>
</organism>
<feature type="region of interest" description="Disordered" evidence="1">
    <location>
        <begin position="18"/>
        <end position="37"/>
    </location>
</feature>
<keyword evidence="3" id="KW-1185">Reference proteome</keyword>
<dbReference type="HOGENOM" id="CLU_3339377_0_0_5"/>
<evidence type="ECO:0000256" key="1">
    <source>
        <dbReference type="SAM" id="MobiDB-lite"/>
    </source>
</evidence>
<proteinExistence type="predicted"/>
<accession>F4QG03</accession>
<reference evidence="3" key="1">
    <citation type="submission" date="2011-03" db="EMBL/GenBank/DDBJ databases">
        <title>Draft genome sequence of Brevundimonas diminuta.</title>
        <authorList>
            <person name="Brown P.J.B."/>
            <person name="Buechlein A."/>
            <person name="Hemmerich C."/>
            <person name="Brun Y.V."/>
        </authorList>
    </citation>
    <scope>NUCLEOTIDE SEQUENCE [LARGE SCALE GENOMIC DNA]</scope>
    <source>
        <strain evidence="3">C19</strain>
    </source>
</reference>
<gene>
    <name evidence="2" type="ORF">ABI_00460</name>
</gene>